<evidence type="ECO:0000256" key="7">
    <source>
        <dbReference type="ARBA" id="ARBA00023264"/>
    </source>
</evidence>
<comment type="subunit">
    <text evidence="9 10">Homodimer. Probably interacts with PlsY.</text>
</comment>
<dbReference type="InterPro" id="IPR003664">
    <property type="entry name" value="FA_synthesis"/>
</dbReference>
<keyword evidence="13" id="KW-1185">Reference proteome</keyword>
<dbReference type="EC" id="2.3.1.274" evidence="8 10"/>
<keyword evidence="12" id="KW-0012">Acyltransferase</keyword>
<comment type="pathway">
    <text evidence="10">Lipid metabolism; phospholipid metabolism.</text>
</comment>
<protein>
    <recommendedName>
        <fullName evidence="8 10">Phosphate acyltransferase</fullName>
        <ecNumber evidence="8 10">2.3.1.274</ecNumber>
    </recommendedName>
    <alternativeName>
        <fullName evidence="10">Acyl-ACP phosphotransacylase</fullName>
    </alternativeName>
    <alternativeName>
        <fullName evidence="10">Acyl-[acyl-carrier-protein]--phosphate acyltransferase</fullName>
    </alternativeName>
    <alternativeName>
        <fullName evidence="10">Phosphate-acyl-ACP acyltransferase</fullName>
    </alternativeName>
</protein>
<gene>
    <name evidence="10 12" type="primary">plsX</name>
    <name evidence="11" type="ORF">ADH66_14875</name>
    <name evidence="12" type="ORF">I5Q82_05255</name>
</gene>
<dbReference type="GO" id="GO:0006633">
    <property type="term" value="P:fatty acid biosynthetic process"/>
    <property type="evidence" value="ECO:0007669"/>
    <property type="project" value="UniProtKB-UniRule"/>
</dbReference>
<dbReference type="Gene3D" id="3.40.718.10">
    <property type="entry name" value="Isopropylmalate Dehydrogenase"/>
    <property type="match status" value="1"/>
</dbReference>
<dbReference type="PANTHER" id="PTHR30100">
    <property type="entry name" value="FATTY ACID/PHOSPHOLIPID SYNTHESIS PROTEIN PLSX"/>
    <property type="match status" value="1"/>
</dbReference>
<dbReference type="AlphaFoldDB" id="A0A1Z2XTQ7"/>
<keyword evidence="5 10" id="KW-0443">Lipid metabolism</keyword>
<evidence type="ECO:0000256" key="3">
    <source>
        <dbReference type="ARBA" id="ARBA00022516"/>
    </source>
</evidence>
<name>A0A1Z2XTQ7_9FIRM</name>
<dbReference type="PIRSF" id="PIRSF002465">
    <property type="entry name" value="Phsphlp_syn_PlsX"/>
    <property type="match status" value="1"/>
</dbReference>
<dbReference type="SUPFAM" id="SSF53659">
    <property type="entry name" value="Isocitrate/Isopropylmalate dehydrogenase-like"/>
    <property type="match status" value="1"/>
</dbReference>
<reference evidence="12 14" key="3">
    <citation type="submission" date="2020-11" db="EMBL/GenBank/DDBJ databases">
        <title>Closed and high quality bacterial genomes of the OMM12 community.</title>
        <authorList>
            <person name="Marbouty M."/>
            <person name="Lamy-Besnier Q."/>
            <person name="Debarbieux L."/>
            <person name="Koszul R."/>
        </authorList>
    </citation>
    <scope>NUCLEOTIDE SEQUENCE [LARGE SCALE GENOMIC DNA]</scope>
    <source>
        <strain evidence="12 14">KB18</strain>
    </source>
</reference>
<evidence type="ECO:0000256" key="8">
    <source>
        <dbReference type="ARBA" id="ARBA00024069"/>
    </source>
</evidence>
<comment type="function">
    <text evidence="10">Catalyzes the reversible formation of acyl-phosphate (acyl-PO(4)) from acyl-[acyl-carrier-protein] (acyl-ACP). This enzyme utilizes acyl-ACP as fatty acyl donor, but not acyl-CoA.</text>
</comment>
<evidence type="ECO:0000256" key="10">
    <source>
        <dbReference type="HAMAP-Rule" id="MF_00019"/>
    </source>
</evidence>
<keyword evidence="7 10" id="KW-1208">Phospholipid metabolism</keyword>
<dbReference type="KEGG" id="amur:ADH66_14875"/>
<sequence>MRIIVDGFGGDNAPGEILLGCARAMEELGIDISVAGDKDKLLKSARELGLEGSFNRMEVLHCTDVLTMEDEPDSVLKAKSGSSMAVGLRALCEGGGDAFASAGNSGALAVGATMIVKRIKGVKRIAFAPVLPTTKTPFIISDGGANVQCRPEMLLQFGLMGSVYMEKVMGVKNPRVGLVNLGTEEHKGDDLRKEAHALLKGCGGMNFIGNIEPRDLPYGMCDVAVADGFTGNTVLKLYEGTALAMMGMVKDIFKKSLKNKLAAGLIYGDLQGLKKTMDYNSYGGAPLIGAAKPVFKMHGNTKAYAVQSALKLVRDCTESGYVEAIGAALGK</sequence>
<keyword evidence="6 10" id="KW-0594">Phospholipid biosynthesis</keyword>
<comment type="catalytic activity">
    <reaction evidence="1 10">
        <text>a fatty acyl-[ACP] + phosphate = an acyl phosphate + holo-[ACP]</text>
        <dbReference type="Rhea" id="RHEA:42292"/>
        <dbReference type="Rhea" id="RHEA-COMP:9685"/>
        <dbReference type="Rhea" id="RHEA-COMP:14125"/>
        <dbReference type="ChEBI" id="CHEBI:43474"/>
        <dbReference type="ChEBI" id="CHEBI:59918"/>
        <dbReference type="ChEBI" id="CHEBI:64479"/>
        <dbReference type="ChEBI" id="CHEBI:138651"/>
        <dbReference type="EC" id="2.3.1.274"/>
    </reaction>
</comment>
<evidence type="ECO:0000256" key="1">
    <source>
        <dbReference type="ARBA" id="ARBA00001232"/>
    </source>
</evidence>
<proteinExistence type="inferred from homology"/>
<comment type="subcellular location">
    <subcellularLocation>
        <location evidence="10">Cytoplasm</location>
    </subcellularLocation>
    <text evidence="10">Associated with the membrane possibly through PlsY.</text>
</comment>
<keyword evidence="4 10" id="KW-0808">Transferase</keyword>
<evidence type="ECO:0000313" key="12">
    <source>
        <dbReference type="EMBL" id="QQR31092.1"/>
    </source>
</evidence>
<dbReference type="InterPro" id="IPR012281">
    <property type="entry name" value="Phospholipid_synth_PlsX-like"/>
</dbReference>
<dbReference type="Proteomes" id="UP000196710">
    <property type="component" value="Chromosome"/>
</dbReference>
<reference evidence="13" key="2">
    <citation type="submission" date="2017-05" db="EMBL/GenBank/DDBJ databases">
        <title>Improved OligoMM genomes.</title>
        <authorList>
            <person name="Garzetti D."/>
        </authorList>
    </citation>
    <scope>NUCLEOTIDE SEQUENCE [LARGE SCALE GENOMIC DNA]</scope>
    <source>
        <strain evidence="13">KB18</strain>
    </source>
</reference>
<evidence type="ECO:0000256" key="4">
    <source>
        <dbReference type="ARBA" id="ARBA00022679"/>
    </source>
</evidence>
<dbReference type="EMBL" id="CP021422">
    <property type="protein sequence ID" value="ASB41825.1"/>
    <property type="molecule type" value="Genomic_DNA"/>
</dbReference>
<evidence type="ECO:0000313" key="14">
    <source>
        <dbReference type="Proteomes" id="UP000596035"/>
    </source>
</evidence>
<comment type="similarity">
    <text evidence="10">Belongs to the PlsX family.</text>
</comment>
<evidence type="ECO:0000313" key="11">
    <source>
        <dbReference type="EMBL" id="ASB41825.1"/>
    </source>
</evidence>
<accession>A0A1Z2XTQ7</accession>
<dbReference type="GO" id="GO:0008654">
    <property type="term" value="P:phospholipid biosynthetic process"/>
    <property type="evidence" value="ECO:0007669"/>
    <property type="project" value="UniProtKB-KW"/>
</dbReference>
<reference evidence="11" key="1">
    <citation type="journal article" date="2017" name="Genome Announc.">
        <title>High-Quality Whole-Genome Sequences of the Oligo-Mouse-Microbiota Bacterial Community.</title>
        <authorList>
            <person name="Garzetti D."/>
            <person name="Brugiroux S."/>
            <person name="Bunk B."/>
            <person name="Pukall R."/>
            <person name="McCoy K.D."/>
            <person name="Macpherson A.J."/>
            <person name="Stecher B."/>
        </authorList>
    </citation>
    <scope>NUCLEOTIDE SEQUENCE</scope>
    <source>
        <strain evidence="11">KB18</strain>
    </source>
</reference>
<dbReference type="EMBL" id="CP065321">
    <property type="protein sequence ID" value="QQR31092.1"/>
    <property type="molecule type" value="Genomic_DNA"/>
</dbReference>
<evidence type="ECO:0000256" key="2">
    <source>
        <dbReference type="ARBA" id="ARBA00022490"/>
    </source>
</evidence>
<dbReference type="GO" id="GO:0043811">
    <property type="term" value="F:phosphate:acyl-[acyl carrier protein] acyltransferase activity"/>
    <property type="evidence" value="ECO:0007669"/>
    <property type="project" value="UniProtKB-UniRule"/>
</dbReference>
<keyword evidence="2 10" id="KW-0963">Cytoplasm</keyword>
<dbReference type="Pfam" id="PF02504">
    <property type="entry name" value="FA_synthesis"/>
    <property type="match status" value="1"/>
</dbReference>
<evidence type="ECO:0000256" key="5">
    <source>
        <dbReference type="ARBA" id="ARBA00023098"/>
    </source>
</evidence>
<organism evidence="12 14">
    <name type="scientific">Acutalibacter muris</name>
    <dbReference type="NCBI Taxonomy" id="1796620"/>
    <lineage>
        <taxon>Bacteria</taxon>
        <taxon>Bacillati</taxon>
        <taxon>Bacillota</taxon>
        <taxon>Clostridia</taxon>
        <taxon>Eubacteriales</taxon>
        <taxon>Acutalibacteraceae</taxon>
        <taxon>Acutalibacter</taxon>
    </lineage>
</organism>
<dbReference type="Proteomes" id="UP000596035">
    <property type="component" value="Chromosome"/>
</dbReference>
<evidence type="ECO:0000256" key="9">
    <source>
        <dbReference type="ARBA" id="ARBA00046608"/>
    </source>
</evidence>
<dbReference type="RefSeq" id="WP_066539162.1">
    <property type="nucleotide sequence ID" value="NZ_CP021422.1"/>
</dbReference>
<dbReference type="NCBIfam" id="TIGR00182">
    <property type="entry name" value="plsX"/>
    <property type="match status" value="1"/>
</dbReference>
<keyword evidence="3 10" id="KW-0444">Lipid biosynthesis</keyword>
<evidence type="ECO:0000313" key="13">
    <source>
        <dbReference type="Proteomes" id="UP000196710"/>
    </source>
</evidence>
<dbReference type="PANTHER" id="PTHR30100:SF1">
    <property type="entry name" value="PHOSPHATE ACYLTRANSFERASE"/>
    <property type="match status" value="1"/>
</dbReference>
<dbReference type="HAMAP" id="MF_00019">
    <property type="entry name" value="PlsX"/>
    <property type="match status" value="1"/>
</dbReference>
<dbReference type="GO" id="GO:0005737">
    <property type="term" value="C:cytoplasm"/>
    <property type="evidence" value="ECO:0007669"/>
    <property type="project" value="UniProtKB-SubCell"/>
</dbReference>
<evidence type="ECO:0000256" key="6">
    <source>
        <dbReference type="ARBA" id="ARBA00023209"/>
    </source>
</evidence>